<evidence type="ECO:0000313" key="1">
    <source>
        <dbReference type="EMBL" id="MBU2873123.1"/>
    </source>
</evidence>
<sequence>MKITVWLQKEFRLLLVTPFKILLLLLLFLNGCASHGKPVTLYDTYTEYTYRVKARDYAYILDNLITQSMGDRGIKKSSDFPDYFPILSDLPSILVKKKEHFELRDGNFGCLTLNGFDRFDRPAVIKMEFGREQGSWKLAYVSVDYLSLPSEFTGAAVCPKRRA</sequence>
<comment type="caution">
    <text evidence="1">The sequence shown here is derived from an EMBL/GenBank/DDBJ whole genome shotgun (WGS) entry which is preliminary data.</text>
</comment>
<evidence type="ECO:0000313" key="2">
    <source>
        <dbReference type="Proteomes" id="UP000753376"/>
    </source>
</evidence>
<reference evidence="1 2" key="1">
    <citation type="submission" date="2021-05" db="EMBL/GenBank/DDBJ databases">
        <title>Draft genomes of bacteria isolated from model marine particles.</title>
        <authorList>
            <person name="Datta M.S."/>
            <person name="Schwartzman J.A."/>
            <person name="Enke T.N."/>
            <person name="Saavedra J."/>
            <person name="Cermak N."/>
            <person name="Cordero O.X."/>
        </authorList>
    </citation>
    <scope>NUCLEOTIDE SEQUENCE [LARGE SCALE GENOMIC DNA]</scope>
    <source>
        <strain evidence="1 2">D2M19</strain>
    </source>
</reference>
<gene>
    <name evidence="1" type="ORF">KO508_03795</name>
</gene>
<evidence type="ECO:0008006" key="3">
    <source>
        <dbReference type="Google" id="ProtNLM"/>
    </source>
</evidence>
<protein>
    <recommendedName>
        <fullName evidence="3">Lipoprotein</fullName>
    </recommendedName>
</protein>
<accession>A0ABS6A4K8</accession>
<dbReference type="RefSeq" id="WP_216006973.1">
    <property type="nucleotide sequence ID" value="NZ_JAHKPV010000001.1"/>
</dbReference>
<dbReference type="EMBL" id="JAHKPV010000001">
    <property type="protein sequence ID" value="MBU2873123.1"/>
    <property type="molecule type" value="Genomic_DNA"/>
</dbReference>
<proteinExistence type="predicted"/>
<organism evidence="1 2">
    <name type="scientific">Marinobacter salexigens</name>
    <dbReference type="NCBI Taxonomy" id="1925763"/>
    <lineage>
        <taxon>Bacteria</taxon>
        <taxon>Pseudomonadati</taxon>
        <taxon>Pseudomonadota</taxon>
        <taxon>Gammaproteobacteria</taxon>
        <taxon>Pseudomonadales</taxon>
        <taxon>Marinobacteraceae</taxon>
        <taxon>Marinobacter</taxon>
    </lineage>
</organism>
<dbReference type="Proteomes" id="UP000753376">
    <property type="component" value="Unassembled WGS sequence"/>
</dbReference>
<name>A0ABS6A4K8_9GAMM</name>
<keyword evidence="2" id="KW-1185">Reference proteome</keyword>